<evidence type="ECO:0000259" key="17">
    <source>
        <dbReference type="Pfam" id="PF08264"/>
    </source>
</evidence>
<dbReference type="Gene3D" id="1.10.730.10">
    <property type="entry name" value="Isoleucyl-tRNA Synthetase, Domain 1"/>
    <property type="match status" value="1"/>
</dbReference>
<evidence type="ECO:0000256" key="8">
    <source>
        <dbReference type="ARBA" id="ARBA00022741"/>
    </source>
</evidence>
<dbReference type="Gene3D" id="3.40.50.620">
    <property type="entry name" value="HUPs"/>
    <property type="match status" value="2"/>
</dbReference>
<evidence type="ECO:0000256" key="6">
    <source>
        <dbReference type="ARBA" id="ARBA00022598"/>
    </source>
</evidence>
<feature type="binding site" evidence="15">
    <location>
        <position position="593"/>
    </location>
    <ligand>
        <name>ATP</name>
        <dbReference type="ChEBI" id="CHEBI:30616"/>
    </ligand>
</feature>
<dbReference type="PANTHER" id="PTHR42780">
    <property type="entry name" value="SOLEUCYL-TRNA SYNTHETASE"/>
    <property type="match status" value="1"/>
</dbReference>
<keyword evidence="6 15" id="KW-0436">Ligase</keyword>
<proteinExistence type="inferred from homology"/>
<comment type="similarity">
    <text evidence="3 15">Belongs to the class-I aminoacyl-tRNA synthetase family. IleS type 2 subfamily.</text>
</comment>
<dbReference type="RefSeq" id="WP_132847956.1">
    <property type="nucleotide sequence ID" value="NZ_CP058648.1"/>
</dbReference>
<dbReference type="InterPro" id="IPR009080">
    <property type="entry name" value="tRNAsynth_Ia_anticodon-bd"/>
</dbReference>
<dbReference type="InterPro" id="IPR014729">
    <property type="entry name" value="Rossmann-like_a/b/a_fold"/>
</dbReference>
<dbReference type="FunFam" id="3.40.50.620:FF:000075">
    <property type="entry name" value="Isoleucine--tRNA ligase"/>
    <property type="match status" value="1"/>
</dbReference>
<dbReference type="NCBIfam" id="TIGR00392">
    <property type="entry name" value="ileS"/>
    <property type="match status" value="1"/>
</dbReference>
<dbReference type="Pfam" id="PF08264">
    <property type="entry name" value="Anticodon_1"/>
    <property type="match status" value="1"/>
</dbReference>
<evidence type="ECO:0000256" key="5">
    <source>
        <dbReference type="ARBA" id="ARBA00022490"/>
    </source>
</evidence>
<dbReference type="InterPro" id="IPR009008">
    <property type="entry name" value="Val/Leu/Ile-tRNA-synth_edit"/>
</dbReference>
<gene>
    <name evidence="15" type="primary">ileS</name>
    <name evidence="18" type="ORF">EDD79_100864</name>
</gene>
<dbReference type="CDD" id="cd07961">
    <property type="entry name" value="Anticodon_Ia_Ile_ABEc"/>
    <property type="match status" value="1"/>
</dbReference>
<comment type="function">
    <text evidence="13 15">Catalyzes the attachment of isoleucine to tRNA(Ile). As IleRS can inadvertently accommodate and process structurally similar amino acids such as valine, to avoid such errors it has two additional distinct tRNA(Ile)-dependent editing activities. One activity is designated as 'pretransfer' editing and involves the hydrolysis of activated Val-AMP. The other activity is designated 'posttransfer' editing and involves deacylation of mischarged Val-tRNA(Ile).</text>
</comment>
<sequence length="1033" mass="119527">MDGFKSLSNLPVAERENAIGEKWNKNNILEKSIENREGKEQFVFYEGPPTANGRPGIHHVISRTLKDSVCRYKTMKGYQVKRKAGWDTHGLPVEIEVEKQLKLASKLDIENYGIAAFNDRCRESVFTYEKQWREMTERMGYSIDLDNPYITLDNDYIESVWWILDKFFKEGYIYEGHKILPYCPRCGTGLASHEVSQGYKEIKTNTVIVPFKRKDADEYFLVWTTTPWTLASNVALAVHPEVTYVKVKLEDGKVYILAKDLAKKVVGEEFEVLEELKGKDLEYVEYEQLMPFVTPDKKAFFVTNAEFVTTGDGTGIVHMAPAFGEDDYQVGRRYDLPVLQPVNEEGKYTATPWEGRFVIDSDVDIIKWLHGEGKLFKKEKMDHNYPHCWRCSTPLLYYGKPSWYIEMTKLKDKLIENNNTVNWYPDYVGEKRFGNWLDNLNDWAISRSRYWGTPLNVWRCDCGHTQSVGSRKELIEKAVDKLDETVELHRPYVDDIKIKCDTCEGVMTRVTDVIDCWFDSGAMPFAQHHYPFENKDSFDKLFPADFICEGIDQTRGWFYSLLAISTFVMGKSPYKNVLVNDLILDKDGRKMSKSKGNTVDPFELFDKYGADALRWYLLYVSPAWTPTKFDIEGLKEVQSKFFTTLQNVYTFFTMYANTDNIDPNSFFIPFNERPELDQWILSKYNSLLVEVEKELNIFDLTKAVRKIQDFVNEDLSNWYIRRARRRFWASDLTDDKKSVYNTTYEVLVGVTKLVAPFAPFISDDLFQKLTGEESVHLADYPEANRELIKAEIEERMDLVRDLVGLGRAARAQSKIKVRQPLKKILIDGKYEELISDLVPLIQEELNIKEVYFEKDLKDFMDFSLKPNFKVAGSILGSKIKLLGNALNQLDASEVVPKLEAGETIEVELDSEKIQVQKDYVMISISAKEGFMVEMENNLFVILDTTLTEELVNEGFAREFVSKVQQMRKSSGFEVTDQIKIAFNGDEEVTRAVNEYKDYIMQETLAVSIDSVQVAELEQQNLNEHMTGIKVEKI</sequence>
<dbReference type="FunFam" id="3.40.50.620:FF:000063">
    <property type="entry name" value="Isoleucine--tRNA ligase"/>
    <property type="match status" value="1"/>
</dbReference>
<evidence type="ECO:0000259" key="16">
    <source>
        <dbReference type="Pfam" id="PF00133"/>
    </source>
</evidence>
<dbReference type="SUPFAM" id="SSF52374">
    <property type="entry name" value="Nucleotidylyl transferase"/>
    <property type="match status" value="1"/>
</dbReference>
<dbReference type="GO" id="GO:0008270">
    <property type="term" value="F:zinc ion binding"/>
    <property type="evidence" value="ECO:0007669"/>
    <property type="project" value="UniProtKB-UniRule"/>
</dbReference>
<dbReference type="InterPro" id="IPR002301">
    <property type="entry name" value="Ile-tRNA-ligase"/>
</dbReference>
<keyword evidence="12 15" id="KW-0030">Aminoacyl-tRNA synthetase</keyword>
<feature type="domain" description="Methionyl/Valyl/Leucyl/Isoleucyl-tRNA synthetase anticodon-binding" evidence="17">
    <location>
        <begin position="677"/>
        <end position="824"/>
    </location>
</feature>
<keyword evidence="10 15" id="KW-0067">ATP-binding</keyword>
<evidence type="ECO:0000256" key="13">
    <source>
        <dbReference type="ARBA" id="ARBA00025217"/>
    </source>
</evidence>
<dbReference type="InterPro" id="IPR013155">
    <property type="entry name" value="M/V/L/I-tRNA-synth_anticd-bd"/>
</dbReference>
<evidence type="ECO:0000313" key="19">
    <source>
        <dbReference type="Proteomes" id="UP000295504"/>
    </source>
</evidence>
<evidence type="ECO:0000256" key="1">
    <source>
        <dbReference type="ARBA" id="ARBA00001947"/>
    </source>
</evidence>
<dbReference type="GO" id="GO:0006428">
    <property type="term" value="P:isoleucyl-tRNA aminoacylation"/>
    <property type="evidence" value="ECO:0007669"/>
    <property type="project" value="UniProtKB-UniRule"/>
</dbReference>
<keyword evidence="19" id="KW-1185">Reference proteome</keyword>
<accession>A0A4R2TMD5</accession>
<keyword evidence="7 15" id="KW-0479">Metal-binding</keyword>
<comment type="domain">
    <text evidence="15">IleRS has two distinct active sites: one for aminoacylation and one for editing. The misactivated valine is translocated from the active site to the editing site, which sterically excludes the correctly activated isoleucine. The single editing site contains two valyl binding pockets, one specific for each substrate (Val-AMP or Val-tRNA(Ile)).</text>
</comment>
<reference evidence="18 19" key="1">
    <citation type="submission" date="2019-03" db="EMBL/GenBank/DDBJ databases">
        <title>Genomic Encyclopedia of Type Strains, Phase IV (KMG-IV): sequencing the most valuable type-strain genomes for metagenomic binning, comparative biology and taxonomic classification.</title>
        <authorList>
            <person name="Goeker M."/>
        </authorList>
    </citation>
    <scope>NUCLEOTIDE SEQUENCE [LARGE SCALE GENOMIC DNA]</scope>
    <source>
        <strain evidence="18 19">DSM 100013</strain>
    </source>
</reference>
<evidence type="ECO:0000256" key="12">
    <source>
        <dbReference type="ARBA" id="ARBA00023146"/>
    </source>
</evidence>
<protein>
    <recommendedName>
        <fullName evidence="15">Isoleucine--tRNA ligase</fullName>
        <ecNumber evidence="15">6.1.1.5</ecNumber>
    </recommendedName>
    <alternativeName>
        <fullName evidence="15">Isoleucyl-tRNA synthetase</fullName>
        <shortName evidence="15">IleRS</shortName>
    </alternativeName>
</protein>
<comment type="subcellular location">
    <subcellularLocation>
        <location evidence="2 15">Cytoplasm</location>
    </subcellularLocation>
</comment>
<dbReference type="CDD" id="cd00818">
    <property type="entry name" value="IleRS_core"/>
    <property type="match status" value="1"/>
</dbReference>
<dbReference type="SUPFAM" id="SSF47323">
    <property type="entry name" value="Anticodon-binding domain of a subclass of class I aminoacyl-tRNA synthetases"/>
    <property type="match status" value="1"/>
</dbReference>
<comment type="cofactor">
    <cofactor evidence="1 15">
        <name>Zn(2+)</name>
        <dbReference type="ChEBI" id="CHEBI:29105"/>
    </cofactor>
</comment>
<evidence type="ECO:0000256" key="14">
    <source>
        <dbReference type="ARBA" id="ARBA00048359"/>
    </source>
</evidence>
<dbReference type="Pfam" id="PF19302">
    <property type="entry name" value="DUF5915"/>
    <property type="match status" value="1"/>
</dbReference>
<comment type="catalytic activity">
    <reaction evidence="14 15">
        <text>tRNA(Ile) + L-isoleucine + ATP = L-isoleucyl-tRNA(Ile) + AMP + diphosphate</text>
        <dbReference type="Rhea" id="RHEA:11060"/>
        <dbReference type="Rhea" id="RHEA-COMP:9666"/>
        <dbReference type="Rhea" id="RHEA-COMP:9695"/>
        <dbReference type="ChEBI" id="CHEBI:30616"/>
        <dbReference type="ChEBI" id="CHEBI:33019"/>
        <dbReference type="ChEBI" id="CHEBI:58045"/>
        <dbReference type="ChEBI" id="CHEBI:78442"/>
        <dbReference type="ChEBI" id="CHEBI:78528"/>
        <dbReference type="ChEBI" id="CHEBI:456215"/>
        <dbReference type="EC" id="6.1.1.5"/>
    </reaction>
</comment>
<dbReference type="InterPro" id="IPR002300">
    <property type="entry name" value="aa-tRNA-synth_Ia"/>
</dbReference>
<evidence type="ECO:0000256" key="2">
    <source>
        <dbReference type="ARBA" id="ARBA00004496"/>
    </source>
</evidence>
<evidence type="ECO:0000256" key="9">
    <source>
        <dbReference type="ARBA" id="ARBA00022833"/>
    </source>
</evidence>
<evidence type="ECO:0000256" key="10">
    <source>
        <dbReference type="ARBA" id="ARBA00022840"/>
    </source>
</evidence>
<dbReference type="OrthoDB" id="9810365at2"/>
<feature type="short sequence motif" description="'KMSKS' region" evidence="15">
    <location>
        <begin position="590"/>
        <end position="594"/>
    </location>
</feature>
<dbReference type="Gene3D" id="3.90.740.10">
    <property type="entry name" value="Valyl/Leucyl/Isoleucyl-tRNA synthetase, editing domain"/>
    <property type="match status" value="1"/>
</dbReference>
<dbReference type="AlphaFoldDB" id="A0A4R2TMD5"/>
<evidence type="ECO:0000256" key="4">
    <source>
        <dbReference type="ARBA" id="ARBA00011245"/>
    </source>
</evidence>
<organism evidence="18 19">
    <name type="scientific">Serpentinicella alkaliphila</name>
    <dbReference type="NCBI Taxonomy" id="1734049"/>
    <lineage>
        <taxon>Bacteria</taxon>
        <taxon>Bacillati</taxon>
        <taxon>Bacillota</taxon>
        <taxon>Clostridia</taxon>
        <taxon>Peptostreptococcales</taxon>
        <taxon>Natronincolaceae</taxon>
        <taxon>Serpentinicella</taxon>
    </lineage>
</organism>
<dbReference type="GO" id="GO:0000049">
    <property type="term" value="F:tRNA binding"/>
    <property type="evidence" value="ECO:0007669"/>
    <property type="project" value="InterPro"/>
</dbReference>
<dbReference type="PANTHER" id="PTHR42780:SF1">
    <property type="entry name" value="ISOLEUCINE--TRNA LIGASE, CYTOPLASMIC"/>
    <property type="match status" value="1"/>
</dbReference>
<dbReference type="GO" id="GO:0005524">
    <property type="term" value="F:ATP binding"/>
    <property type="evidence" value="ECO:0007669"/>
    <property type="project" value="UniProtKB-UniRule"/>
</dbReference>
<comment type="subunit">
    <text evidence="4 15">Monomer.</text>
</comment>
<comment type="caution">
    <text evidence="18">The sequence shown here is derived from an EMBL/GenBank/DDBJ whole genome shotgun (WGS) entry which is preliminary data.</text>
</comment>
<evidence type="ECO:0000256" key="15">
    <source>
        <dbReference type="HAMAP-Rule" id="MF_02003"/>
    </source>
</evidence>
<evidence type="ECO:0000256" key="3">
    <source>
        <dbReference type="ARBA" id="ARBA00007078"/>
    </source>
</evidence>
<keyword evidence="9 15" id="KW-0862">Zinc</keyword>
<dbReference type="GO" id="GO:0004822">
    <property type="term" value="F:isoleucine-tRNA ligase activity"/>
    <property type="evidence" value="ECO:0007669"/>
    <property type="project" value="UniProtKB-UniRule"/>
</dbReference>
<name>A0A4R2TMD5_9FIRM</name>
<dbReference type="Pfam" id="PF00133">
    <property type="entry name" value="tRNA-synt_1"/>
    <property type="match status" value="1"/>
</dbReference>
<evidence type="ECO:0000313" key="18">
    <source>
        <dbReference type="EMBL" id="TCQ03747.1"/>
    </source>
</evidence>
<dbReference type="EC" id="6.1.1.5" evidence="15"/>
<dbReference type="InterPro" id="IPR023586">
    <property type="entry name" value="Ile-tRNA-ligase_type2"/>
</dbReference>
<evidence type="ECO:0000256" key="7">
    <source>
        <dbReference type="ARBA" id="ARBA00022723"/>
    </source>
</evidence>
<dbReference type="GO" id="GO:0002161">
    <property type="term" value="F:aminoacyl-tRNA deacylase activity"/>
    <property type="evidence" value="ECO:0007669"/>
    <property type="project" value="InterPro"/>
</dbReference>
<dbReference type="PRINTS" id="PR00984">
    <property type="entry name" value="TRNASYNTHILE"/>
</dbReference>
<dbReference type="InterPro" id="IPR033709">
    <property type="entry name" value="Anticodon_Ile_ABEc"/>
</dbReference>
<feature type="domain" description="Aminoacyl-tRNA synthetase class Ia" evidence="16">
    <location>
        <begin position="21"/>
        <end position="622"/>
    </location>
</feature>
<dbReference type="SUPFAM" id="SSF50677">
    <property type="entry name" value="ValRS/IleRS/LeuRS editing domain"/>
    <property type="match status" value="1"/>
</dbReference>
<evidence type="ECO:0000256" key="11">
    <source>
        <dbReference type="ARBA" id="ARBA00022917"/>
    </source>
</evidence>
<dbReference type="EMBL" id="SLYC01000008">
    <property type="protein sequence ID" value="TCQ03747.1"/>
    <property type="molecule type" value="Genomic_DNA"/>
</dbReference>
<keyword evidence="11 15" id="KW-0648">Protein biosynthesis</keyword>
<dbReference type="GO" id="GO:0005737">
    <property type="term" value="C:cytoplasm"/>
    <property type="evidence" value="ECO:0007669"/>
    <property type="project" value="UniProtKB-SubCell"/>
</dbReference>
<dbReference type="Proteomes" id="UP000295504">
    <property type="component" value="Unassembled WGS sequence"/>
</dbReference>
<keyword evidence="5 15" id="KW-0963">Cytoplasm</keyword>
<feature type="short sequence motif" description="'HIGH' region" evidence="15">
    <location>
        <begin position="49"/>
        <end position="59"/>
    </location>
</feature>
<keyword evidence="8 15" id="KW-0547">Nucleotide-binding</keyword>
<dbReference type="HAMAP" id="MF_02003">
    <property type="entry name" value="Ile_tRNA_synth_type2"/>
    <property type="match status" value="1"/>
</dbReference>